<dbReference type="InterPro" id="IPR050932">
    <property type="entry name" value="TM2D1-3-like"/>
</dbReference>
<protein>
    <recommendedName>
        <fullName evidence="10">TM2 domain-containing protein</fullName>
    </recommendedName>
</protein>
<evidence type="ECO:0000256" key="9">
    <source>
        <dbReference type="SAM" id="Phobius"/>
    </source>
</evidence>
<dbReference type="EnsemblMetazoa" id="AMEM011339-RA">
    <property type="protein sequence ID" value="AMEM011339-PA"/>
    <property type="gene ID" value="AMEM011339"/>
</dbReference>
<keyword evidence="12" id="KW-1185">Reference proteome</keyword>
<feature type="transmembrane region" description="Helical" evidence="9">
    <location>
        <begin position="253"/>
        <end position="274"/>
    </location>
</feature>
<dbReference type="STRING" id="30066.A0A182V9W8"/>
<dbReference type="InterPro" id="IPR007829">
    <property type="entry name" value="TM2"/>
</dbReference>
<dbReference type="VEuPathDB" id="VectorBase:AMEM21_008023"/>
<reference evidence="11" key="1">
    <citation type="submission" date="2020-05" db="UniProtKB">
        <authorList>
            <consortium name="EnsemblMetazoa"/>
        </authorList>
    </citation>
    <scope>IDENTIFICATION</scope>
    <source>
        <strain evidence="11">MAF</strain>
    </source>
</reference>
<organism evidence="11 12">
    <name type="scientific">Anopheles merus</name>
    <name type="common">Mosquito</name>
    <dbReference type="NCBI Taxonomy" id="30066"/>
    <lineage>
        <taxon>Eukaryota</taxon>
        <taxon>Metazoa</taxon>
        <taxon>Ecdysozoa</taxon>
        <taxon>Arthropoda</taxon>
        <taxon>Hexapoda</taxon>
        <taxon>Insecta</taxon>
        <taxon>Pterygota</taxon>
        <taxon>Neoptera</taxon>
        <taxon>Endopterygota</taxon>
        <taxon>Diptera</taxon>
        <taxon>Nematocera</taxon>
        <taxon>Culicoidea</taxon>
        <taxon>Culicidae</taxon>
        <taxon>Anophelinae</taxon>
        <taxon>Anopheles</taxon>
    </lineage>
</organism>
<dbReference type="PANTHER" id="PTHR21016:SF7">
    <property type="entry name" value="TM2 DOMAIN-CONTAINING PROTEIN 3"/>
    <property type="match status" value="1"/>
</dbReference>
<comment type="similarity">
    <text evidence="2">Belongs to the TM2 family.</text>
</comment>
<dbReference type="AlphaFoldDB" id="A0A182V9W8"/>
<dbReference type="PANTHER" id="PTHR21016">
    <property type="entry name" value="BETA-AMYLOID BINDING PROTEIN-RELATED"/>
    <property type="match status" value="1"/>
</dbReference>
<feature type="compositionally biased region" description="Low complexity" evidence="8">
    <location>
        <begin position="94"/>
        <end position="103"/>
    </location>
</feature>
<sequence>MSNEKPESSQRAAKLHPKRKQRNFLPGKMFPTLLYGRCVRLNWKSVVFLMMSLILSHIRITQSSAVNSNNPEVTPTKLEKISSDTDRSAVTINSSSKSSSDTSHCPNDTLCTDLPNSCLQCTYNPQCVYGAEINVTCVPKTNVLCHADKLKTAAQNEIRRTMVCRYCYQTERWEHGCEQKGGCNSIDSQYKTNCTVHPELLCMGHRTFMKKIPCNWTQGYRWSTTLILSITIGGFGADRFFLGHWQEGIGKLFSFGGLGVWTLIDVLLISLHYLGPADGSLYI</sequence>
<evidence type="ECO:0000256" key="5">
    <source>
        <dbReference type="ARBA" id="ARBA00022989"/>
    </source>
</evidence>
<dbReference type="Proteomes" id="UP000075903">
    <property type="component" value="Unassembled WGS sequence"/>
</dbReference>
<comment type="subcellular location">
    <subcellularLocation>
        <location evidence="1">Membrane</location>
        <topology evidence="1">Multi-pass membrane protein</topology>
    </subcellularLocation>
</comment>
<evidence type="ECO:0000256" key="3">
    <source>
        <dbReference type="ARBA" id="ARBA00022692"/>
    </source>
</evidence>
<keyword evidence="4" id="KW-0732">Signal</keyword>
<keyword evidence="6 9" id="KW-0472">Membrane</keyword>
<keyword evidence="7" id="KW-0325">Glycoprotein</keyword>
<evidence type="ECO:0000259" key="10">
    <source>
        <dbReference type="Pfam" id="PF05154"/>
    </source>
</evidence>
<evidence type="ECO:0000313" key="12">
    <source>
        <dbReference type="Proteomes" id="UP000075903"/>
    </source>
</evidence>
<evidence type="ECO:0000256" key="7">
    <source>
        <dbReference type="ARBA" id="ARBA00023180"/>
    </source>
</evidence>
<feature type="region of interest" description="Disordered" evidence="8">
    <location>
        <begin position="66"/>
        <end position="105"/>
    </location>
</feature>
<evidence type="ECO:0000256" key="4">
    <source>
        <dbReference type="ARBA" id="ARBA00022729"/>
    </source>
</evidence>
<feature type="region of interest" description="Disordered" evidence="8">
    <location>
        <begin position="1"/>
        <end position="20"/>
    </location>
</feature>
<dbReference type="VEuPathDB" id="VectorBase:AMEM011339"/>
<evidence type="ECO:0000313" key="11">
    <source>
        <dbReference type="EnsemblMetazoa" id="AMEM011339-PA"/>
    </source>
</evidence>
<name>A0A182V9W8_ANOME</name>
<evidence type="ECO:0000256" key="8">
    <source>
        <dbReference type="SAM" id="MobiDB-lite"/>
    </source>
</evidence>
<evidence type="ECO:0000256" key="1">
    <source>
        <dbReference type="ARBA" id="ARBA00004141"/>
    </source>
</evidence>
<keyword evidence="5 9" id="KW-1133">Transmembrane helix</keyword>
<evidence type="ECO:0000256" key="2">
    <source>
        <dbReference type="ARBA" id="ARBA00008284"/>
    </source>
</evidence>
<feature type="compositionally biased region" description="Basic and acidic residues" evidence="8">
    <location>
        <begin position="77"/>
        <end position="87"/>
    </location>
</feature>
<dbReference type="Pfam" id="PF05154">
    <property type="entry name" value="TM2"/>
    <property type="match status" value="1"/>
</dbReference>
<keyword evidence="3 9" id="KW-0812">Transmembrane</keyword>
<feature type="domain" description="TM2" evidence="10">
    <location>
        <begin position="219"/>
        <end position="266"/>
    </location>
</feature>
<dbReference type="GO" id="GO:0016020">
    <property type="term" value="C:membrane"/>
    <property type="evidence" value="ECO:0007669"/>
    <property type="project" value="UniProtKB-SubCell"/>
</dbReference>
<proteinExistence type="inferred from homology"/>
<accession>A0A182V9W8</accession>
<feature type="transmembrane region" description="Helical" evidence="9">
    <location>
        <begin position="220"/>
        <end position="241"/>
    </location>
</feature>
<evidence type="ECO:0000256" key="6">
    <source>
        <dbReference type="ARBA" id="ARBA00023136"/>
    </source>
</evidence>